<feature type="compositionally biased region" description="Polar residues" evidence="1">
    <location>
        <begin position="48"/>
        <end position="61"/>
    </location>
</feature>
<dbReference type="EMBL" id="KZ110592">
    <property type="protein sequence ID" value="OSX66141.1"/>
    <property type="molecule type" value="Genomic_DNA"/>
</dbReference>
<protein>
    <submittedName>
        <fullName evidence="2">Uncharacterized protein</fullName>
    </submittedName>
</protein>
<evidence type="ECO:0000256" key="1">
    <source>
        <dbReference type="SAM" id="MobiDB-lite"/>
    </source>
</evidence>
<dbReference type="GeneID" id="36323305"/>
<evidence type="ECO:0000313" key="2">
    <source>
        <dbReference type="EMBL" id="OSX66141.1"/>
    </source>
</evidence>
<reference evidence="2 3" key="1">
    <citation type="submission" date="2017-04" db="EMBL/GenBank/DDBJ databases">
        <title>Genome Sequence of the Model Brown-Rot Fungus Postia placenta SB12.</title>
        <authorList>
            <consortium name="DOE Joint Genome Institute"/>
            <person name="Gaskell J."/>
            <person name="Kersten P."/>
            <person name="Larrondo L.F."/>
            <person name="Canessa P."/>
            <person name="Martinez D."/>
            <person name="Hibbett D."/>
            <person name="Schmoll M."/>
            <person name="Kubicek C.P."/>
            <person name="Martinez A.T."/>
            <person name="Yadav J."/>
            <person name="Master E."/>
            <person name="Magnuson J.K."/>
            <person name="James T."/>
            <person name="Yaver D."/>
            <person name="Berka R."/>
            <person name="Labutti K."/>
            <person name="Lipzen A."/>
            <person name="Aerts A."/>
            <person name="Barry K."/>
            <person name="Henrissat B."/>
            <person name="Blanchette R."/>
            <person name="Grigoriev I."/>
            <person name="Cullen D."/>
        </authorList>
    </citation>
    <scope>NUCLEOTIDE SEQUENCE [LARGE SCALE GENOMIC DNA]</scope>
    <source>
        <strain evidence="2 3">MAD-698-R-SB12</strain>
    </source>
</reference>
<organism evidence="2 3">
    <name type="scientific">Postia placenta MAD-698-R-SB12</name>
    <dbReference type="NCBI Taxonomy" id="670580"/>
    <lineage>
        <taxon>Eukaryota</taxon>
        <taxon>Fungi</taxon>
        <taxon>Dikarya</taxon>
        <taxon>Basidiomycota</taxon>
        <taxon>Agaricomycotina</taxon>
        <taxon>Agaricomycetes</taxon>
        <taxon>Polyporales</taxon>
        <taxon>Adustoporiaceae</taxon>
        <taxon>Rhodonia</taxon>
    </lineage>
</organism>
<dbReference type="RefSeq" id="XP_024342935.1">
    <property type="nucleotide sequence ID" value="XM_024478355.1"/>
</dbReference>
<dbReference type="Proteomes" id="UP000194127">
    <property type="component" value="Unassembled WGS sequence"/>
</dbReference>
<gene>
    <name evidence="2" type="ORF">POSPLADRAFT_1043631</name>
</gene>
<keyword evidence="3" id="KW-1185">Reference proteome</keyword>
<sequence length="61" mass="6567">MRDRVRDVPAPSRMSLTHPRSVLGEAAARQSRRSHGALSRGTPLHAHSGTSTSRVSHPVTS</sequence>
<dbReference type="AlphaFoldDB" id="A0A1X6NC14"/>
<proteinExistence type="predicted"/>
<evidence type="ECO:0000313" key="3">
    <source>
        <dbReference type="Proteomes" id="UP000194127"/>
    </source>
</evidence>
<name>A0A1X6NC14_9APHY</name>
<accession>A0A1X6NC14</accession>
<feature type="region of interest" description="Disordered" evidence="1">
    <location>
        <begin position="1"/>
        <end position="61"/>
    </location>
</feature>